<dbReference type="EC" id="2.3.1.259" evidence="7"/>
<evidence type="ECO:0000256" key="6">
    <source>
        <dbReference type="ARBA" id="ARBA00025774"/>
    </source>
</evidence>
<dbReference type="InterPro" id="IPR000182">
    <property type="entry name" value="GNAT_dom"/>
</dbReference>
<evidence type="ECO:0000256" key="1">
    <source>
        <dbReference type="ARBA" id="ARBA00013184"/>
    </source>
</evidence>
<dbReference type="GO" id="GO:0120518">
    <property type="term" value="F:protein N-terminal-methionine acetyltransferase activity"/>
    <property type="evidence" value="ECO:0007669"/>
    <property type="project" value="UniProtKB-EC"/>
</dbReference>
<keyword evidence="3" id="KW-0159">Chromosome partition</keyword>
<evidence type="ECO:0000256" key="9">
    <source>
        <dbReference type="ARBA" id="ARBA00048017"/>
    </source>
</evidence>
<proteinExistence type="inferred from homology"/>
<evidence type="ECO:0000313" key="12">
    <source>
        <dbReference type="EMBL" id="TRY79241.1"/>
    </source>
</evidence>
<evidence type="ECO:0000259" key="11">
    <source>
        <dbReference type="PROSITE" id="PS51186"/>
    </source>
</evidence>
<evidence type="ECO:0000256" key="7">
    <source>
        <dbReference type="ARBA" id="ARBA00026111"/>
    </source>
</evidence>
<dbReference type="GO" id="GO:0004402">
    <property type="term" value="F:histone acetyltransferase activity"/>
    <property type="evidence" value="ECO:0007669"/>
    <property type="project" value="TreeGrafter"/>
</dbReference>
<dbReference type="AlphaFoldDB" id="A0A553PNH7"/>
<evidence type="ECO:0000256" key="2">
    <source>
        <dbReference type="ARBA" id="ARBA00022679"/>
    </source>
</evidence>
<dbReference type="PANTHER" id="PTHR14744">
    <property type="entry name" value="N-ALPHA-ACETYLTRANSFERASE 60"/>
    <property type="match status" value="1"/>
</dbReference>
<feature type="domain" description="N-acetyltransferase" evidence="11">
    <location>
        <begin position="7"/>
        <end position="176"/>
    </location>
</feature>
<comment type="similarity">
    <text evidence="6">Belongs to the acetyltransferase family. NAA60 subfamily.</text>
</comment>
<evidence type="ECO:0000256" key="8">
    <source>
        <dbReference type="ARBA" id="ARBA00026144"/>
    </source>
</evidence>
<dbReference type="PROSITE" id="PS51186">
    <property type="entry name" value="GNAT"/>
    <property type="match status" value="1"/>
</dbReference>
<keyword evidence="13" id="KW-1185">Reference proteome</keyword>
<dbReference type="Pfam" id="PF00583">
    <property type="entry name" value="Acetyltransf_1"/>
    <property type="match status" value="1"/>
</dbReference>
<comment type="caution">
    <text evidence="12">The sequence shown here is derived from an EMBL/GenBank/DDBJ whole genome shotgun (WGS) entry which is preliminary data.</text>
</comment>
<dbReference type="STRING" id="6832.A0A553PNH7"/>
<organism evidence="12 13">
    <name type="scientific">Tigriopus californicus</name>
    <name type="common">Marine copepod</name>
    <dbReference type="NCBI Taxonomy" id="6832"/>
    <lineage>
        <taxon>Eukaryota</taxon>
        <taxon>Metazoa</taxon>
        <taxon>Ecdysozoa</taxon>
        <taxon>Arthropoda</taxon>
        <taxon>Crustacea</taxon>
        <taxon>Multicrustacea</taxon>
        <taxon>Hexanauplia</taxon>
        <taxon>Copepoda</taxon>
        <taxon>Harpacticoida</taxon>
        <taxon>Harpacticidae</taxon>
        <taxon>Tigriopus</taxon>
    </lineage>
</organism>
<dbReference type="PANTHER" id="PTHR14744:SF15">
    <property type="entry name" value="N-ALPHA-ACETYLTRANSFERASE 60"/>
    <property type="match status" value="1"/>
</dbReference>
<dbReference type="GO" id="GO:0000139">
    <property type="term" value="C:Golgi membrane"/>
    <property type="evidence" value="ECO:0007669"/>
    <property type="project" value="TreeGrafter"/>
</dbReference>
<evidence type="ECO:0000313" key="13">
    <source>
        <dbReference type="Proteomes" id="UP000318571"/>
    </source>
</evidence>
<evidence type="ECO:0000256" key="10">
    <source>
        <dbReference type="ARBA" id="ARBA00048848"/>
    </source>
</evidence>
<dbReference type="Gene3D" id="3.40.630.30">
    <property type="match status" value="1"/>
</dbReference>
<sequence length="234" mass="27514">MLNSPDLRLRFLTPHDLDEVKLLCKDWFPIEYPDHWYTEITSNPKFYSVACVYHEQIVGLVVAQIKDYHRLPKEDTEILDRNFGQGTQIVYILSLGVREVYRKHGIASFMLENLLAHFTSMDHAEVRGVYLHVLTTNSQALSFYENRGFKPHRFLPYYYNIKGKRKDGFTYVLYINGGHPPWTAIDYLIQCCQMIVLLNPWKLTKNAIRKLNLAWYHLTPRLRQIAQNSTAVFS</sequence>
<reference evidence="12 13" key="1">
    <citation type="journal article" date="2018" name="Nat. Ecol. Evol.">
        <title>Genomic signatures of mitonuclear coevolution across populations of Tigriopus californicus.</title>
        <authorList>
            <person name="Barreto F.S."/>
            <person name="Watson E.T."/>
            <person name="Lima T.G."/>
            <person name="Willett C.S."/>
            <person name="Edmands S."/>
            <person name="Li W."/>
            <person name="Burton R.S."/>
        </authorList>
    </citation>
    <scope>NUCLEOTIDE SEQUENCE [LARGE SCALE GENOMIC DNA]</scope>
    <source>
        <strain evidence="12 13">San Diego</strain>
    </source>
</reference>
<keyword evidence="4" id="KW-0156">Chromatin regulator</keyword>
<dbReference type="InterPro" id="IPR016181">
    <property type="entry name" value="Acyl_CoA_acyltransferase"/>
</dbReference>
<comment type="catalytic activity">
    <reaction evidence="10">
        <text>N-terminal L-methionyl-[transmembrane protein] + acetyl-CoA = N-terminal N(alpha)-acetyl-L-methionyl-[transmembrane protein] + CoA + H(+)</text>
        <dbReference type="Rhea" id="RHEA:50604"/>
        <dbReference type="Rhea" id="RHEA-COMP:12745"/>
        <dbReference type="Rhea" id="RHEA-COMP:12746"/>
        <dbReference type="ChEBI" id="CHEBI:15378"/>
        <dbReference type="ChEBI" id="CHEBI:57287"/>
        <dbReference type="ChEBI" id="CHEBI:57288"/>
        <dbReference type="ChEBI" id="CHEBI:64731"/>
        <dbReference type="ChEBI" id="CHEBI:133414"/>
        <dbReference type="EC" id="2.3.1.259"/>
    </reaction>
</comment>
<name>A0A553PNH7_TIGCA</name>
<dbReference type="GO" id="GO:0007059">
    <property type="term" value="P:chromosome segregation"/>
    <property type="evidence" value="ECO:0007669"/>
    <property type="project" value="UniProtKB-KW"/>
</dbReference>
<keyword evidence="5" id="KW-0012">Acyltransferase</keyword>
<accession>A0A553PNH7</accession>
<dbReference type="EMBL" id="VCGU01000002">
    <property type="protein sequence ID" value="TRY79241.1"/>
    <property type="molecule type" value="Genomic_DNA"/>
</dbReference>
<protein>
    <recommendedName>
        <fullName evidence="8">N-alpha-acetyltransferase 60</fullName>
        <ecNumber evidence="7">2.3.1.259</ecNumber>
        <ecNumber evidence="1">2.3.1.48</ecNumber>
    </recommendedName>
</protein>
<evidence type="ECO:0000256" key="3">
    <source>
        <dbReference type="ARBA" id="ARBA00022829"/>
    </source>
</evidence>
<dbReference type="EC" id="2.3.1.48" evidence="1"/>
<keyword evidence="2" id="KW-0808">Transferase</keyword>
<dbReference type="Proteomes" id="UP000318571">
    <property type="component" value="Chromosome 6"/>
</dbReference>
<gene>
    <name evidence="12" type="ORF">TCAL_01973</name>
</gene>
<dbReference type="SUPFAM" id="SSF55729">
    <property type="entry name" value="Acyl-CoA N-acyltransferases (Nat)"/>
    <property type="match status" value="1"/>
</dbReference>
<dbReference type="InterPro" id="IPR045141">
    <property type="entry name" value="NAA60-like"/>
</dbReference>
<dbReference type="OMA" id="CWFEEVV"/>
<evidence type="ECO:0000256" key="4">
    <source>
        <dbReference type="ARBA" id="ARBA00022853"/>
    </source>
</evidence>
<comment type="catalytic activity">
    <reaction evidence="9">
        <text>L-lysyl-[protein] + acetyl-CoA = N(6)-acetyl-L-lysyl-[protein] + CoA + H(+)</text>
        <dbReference type="Rhea" id="RHEA:45948"/>
        <dbReference type="Rhea" id="RHEA-COMP:9752"/>
        <dbReference type="Rhea" id="RHEA-COMP:10731"/>
        <dbReference type="ChEBI" id="CHEBI:15378"/>
        <dbReference type="ChEBI" id="CHEBI:29969"/>
        <dbReference type="ChEBI" id="CHEBI:57287"/>
        <dbReference type="ChEBI" id="CHEBI:57288"/>
        <dbReference type="ChEBI" id="CHEBI:61930"/>
        <dbReference type="EC" id="2.3.1.48"/>
    </reaction>
</comment>
<evidence type="ECO:0000256" key="5">
    <source>
        <dbReference type="ARBA" id="ARBA00023315"/>
    </source>
</evidence>